<keyword evidence="4" id="KW-1185">Reference proteome</keyword>
<dbReference type="SUPFAM" id="SSF51905">
    <property type="entry name" value="FAD/NAD(P)-binding domain"/>
    <property type="match status" value="1"/>
</dbReference>
<evidence type="ECO:0000313" key="4">
    <source>
        <dbReference type="Proteomes" id="UP001262410"/>
    </source>
</evidence>
<organism evidence="3 4">
    <name type="scientific">Inquilinus ginsengisoli</name>
    <dbReference type="NCBI Taxonomy" id="363840"/>
    <lineage>
        <taxon>Bacteria</taxon>
        <taxon>Pseudomonadati</taxon>
        <taxon>Pseudomonadota</taxon>
        <taxon>Alphaproteobacteria</taxon>
        <taxon>Rhodospirillales</taxon>
        <taxon>Rhodospirillaceae</taxon>
        <taxon>Inquilinus</taxon>
    </lineage>
</organism>
<dbReference type="InterPro" id="IPR036188">
    <property type="entry name" value="FAD/NAD-bd_sf"/>
</dbReference>
<dbReference type="InterPro" id="IPR006076">
    <property type="entry name" value="FAD-dep_OxRdtase"/>
</dbReference>
<accession>A0ABU1JTE6</accession>
<dbReference type="Proteomes" id="UP001262410">
    <property type="component" value="Unassembled WGS sequence"/>
</dbReference>
<dbReference type="Gene3D" id="3.30.9.10">
    <property type="entry name" value="D-Amino Acid Oxidase, subunit A, domain 2"/>
    <property type="match status" value="1"/>
</dbReference>
<dbReference type="Pfam" id="PF01266">
    <property type="entry name" value="DAO"/>
    <property type="match status" value="1"/>
</dbReference>
<dbReference type="GO" id="GO:0016491">
    <property type="term" value="F:oxidoreductase activity"/>
    <property type="evidence" value="ECO:0007669"/>
    <property type="project" value="UniProtKB-KW"/>
</dbReference>
<dbReference type="Gene3D" id="3.50.50.60">
    <property type="entry name" value="FAD/NAD(P)-binding domain"/>
    <property type="match status" value="1"/>
</dbReference>
<comment type="caution">
    <text evidence="3">The sequence shown here is derived from an EMBL/GenBank/DDBJ whole genome shotgun (WGS) entry which is preliminary data.</text>
</comment>
<dbReference type="PANTHER" id="PTHR13847:SF281">
    <property type="entry name" value="FAD DEPENDENT OXIDOREDUCTASE DOMAIN-CONTAINING PROTEIN"/>
    <property type="match status" value="1"/>
</dbReference>
<name>A0ABU1JTE6_9PROT</name>
<feature type="domain" description="FAD dependent oxidoreductase" evidence="2">
    <location>
        <begin position="31"/>
        <end position="385"/>
    </location>
</feature>
<dbReference type="EMBL" id="JAVDPW010000006">
    <property type="protein sequence ID" value="MDR6291254.1"/>
    <property type="molecule type" value="Genomic_DNA"/>
</dbReference>
<protein>
    <submittedName>
        <fullName evidence="3">Gamma-glutamylputrescine oxidase</fullName>
        <ecNumber evidence="3">1.4.3.-</ecNumber>
    </submittedName>
</protein>
<dbReference type="PANTHER" id="PTHR13847">
    <property type="entry name" value="SARCOSINE DEHYDROGENASE-RELATED"/>
    <property type="match status" value="1"/>
</dbReference>
<keyword evidence="1 3" id="KW-0560">Oxidoreductase</keyword>
<dbReference type="RefSeq" id="WP_309796284.1">
    <property type="nucleotide sequence ID" value="NZ_JAVDPW010000006.1"/>
</dbReference>
<gene>
    <name evidence="3" type="ORF">E9232_003780</name>
</gene>
<dbReference type="EC" id="1.4.3.-" evidence="3"/>
<proteinExistence type="predicted"/>
<sequence length="429" mass="47219">MQAAEHVRSWYAATANRTLRFPSLDEDLRCDVLVVGGGYTGLSAAIELRERGLDVVLVEAKRVGWGASGRNGGQAVTGFNKDISTIAAWVGRDDARKLWDMSEEAKTILRDRVERHGIDCDLRWGYVLGALKRRHMAELQDHAAEWEGLGYHQGRMLSRAEIRALVDAPDYVGGLLDSGSGQLHPLNYALGLADAARALGVRIFEDTPVTRLDQGDPAVATTPKGRITAGFVALCGNAYLPSLSAEVDRTIRSRVMPVGTYIIATEPLGEELAQQTIPSGFAVADINFVLNYYRLGHDTRMLFGGGVSYSGYEPRRLADQMRRTMVRALPRLADAKVEYCWGGYVGITINRTPHFGRLAPNVYFAQGFSGHGVLLTGMAGRVIAEAIRGQADRFDVFARIPHQPFPGGRLLRMPALVMAMTWYRLRDLM</sequence>
<evidence type="ECO:0000259" key="2">
    <source>
        <dbReference type="Pfam" id="PF01266"/>
    </source>
</evidence>
<evidence type="ECO:0000256" key="1">
    <source>
        <dbReference type="ARBA" id="ARBA00023002"/>
    </source>
</evidence>
<evidence type="ECO:0000313" key="3">
    <source>
        <dbReference type="EMBL" id="MDR6291254.1"/>
    </source>
</evidence>
<reference evidence="3 4" key="1">
    <citation type="submission" date="2023-07" db="EMBL/GenBank/DDBJ databases">
        <title>Sorghum-associated microbial communities from plants grown in Nebraska, USA.</title>
        <authorList>
            <person name="Schachtman D."/>
        </authorList>
    </citation>
    <scope>NUCLEOTIDE SEQUENCE [LARGE SCALE GENOMIC DNA]</scope>
    <source>
        <strain evidence="3 4">584</strain>
    </source>
</reference>